<protein>
    <recommendedName>
        <fullName evidence="3">Lipoprotein</fullName>
    </recommendedName>
</protein>
<reference evidence="2" key="1">
    <citation type="journal article" date="2019" name="Int. J. Syst. Evol. Microbiol.">
        <title>The Global Catalogue of Microorganisms (GCM) 10K type strain sequencing project: providing services to taxonomists for standard genome sequencing and annotation.</title>
        <authorList>
            <consortium name="The Broad Institute Genomics Platform"/>
            <consortium name="The Broad Institute Genome Sequencing Center for Infectious Disease"/>
            <person name="Wu L."/>
            <person name="Ma J."/>
        </authorList>
    </citation>
    <scope>NUCLEOTIDE SEQUENCE [LARGE SCALE GENOMIC DNA]</scope>
    <source>
        <strain evidence="2">DT92</strain>
    </source>
</reference>
<comment type="caution">
    <text evidence="1">The sequence shown here is derived from an EMBL/GenBank/DDBJ whole genome shotgun (WGS) entry which is preliminary data.</text>
</comment>
<proteinExistence type="predicted"/>
<evidence type="ECO:0008006" key="3">
    <source>
        <dbReference type="Google" id="ProtNLM"/>
    </source>
</evidence>
<accession>A0ABW5AVL5</accession>
<keyword evidence="2" id="KW-1185">Reference proteome</keyword>
<dbReference type="Proteomes" id="UP001597344">
    <property type="component" value="Unassembled WGS sequence"/>
</dbReference>
<evidence type="ECO:0000313" key="2">
    <source>
        <dbReference type="Proteomes" id="UP001597344"/>
    </source>
</evidence>
<evidence type="ECO:0000313" key="1">
    <source>
        <dbReference type="EMBL" id="MFD2186002.1"/>
    </source>
</evidence>
<sequence>MKKKTFITILLACISQISCNNLELPKDLNYTVTEHQIKSSGTKASIHIFLNKEFNEDVLSKICDKHRDNYDAKNYFVTFYLDNKQFKRFKYLDYSKEPEILDLVFDYE</sequence>
<dbReference type="EMBL" id="JBHUHY010000003">
    <property type="protein sequence ID" value="MFD2186002.1"/>
    <property type="molecule type" value="Genomic_DNA"/>
</dbReference>
<organism evidence="1 2">
    <name type="scientific">Aquimarina celericrescens</name>
    <dbReference type="NCBI Taxonomy" id="1964542"/>
    <lineage>
        <taxon>Bacteria</taxon>
        <taxon>Pseudomonadati</taxon>
        <taxon>Bacteroidota</taxon>
        <taxon>Flavobacteriia</taxon>
        <taxon>Flavobacteriales</taxon>
        <taxon>Flavobacteriaceae</taxon>
        <taxon>Aquimarina</taxon>
    </lineage>
</organism>
<gene>
    <name evidence="1" type="ORF">ACFSJT_04305</name>
</gene>
<name>A0ABW5AVL5_9FLAO</name>
<dbReference type="RefSeq" id="WP_378318988.1">
    <property type="nucleotide sequence ID" value="NZ_JBHUHY010000003.1"/>
</dbReference>